<evidence type="ECO:0000256" key="5">
    <source>
        <dbReference type="ARBA" id="ARBA00023054"/>
    </source>
</evidence>
<feature type="compositionally biased region" description="Acidic residues" evidence="14">
    <location>
        <begin position="287"/>
        <end position="304"/>
    </location>
</feature>
<feature type="compositionally biased region" description="Polar residues" evidence="14">
    <location>
        <begin position="405"/>
        <end position="438"/>
    </location>
</feature>
<feature type="compositionally biased region" description="Polar residues" evidence="14">
    <location>
        <begin position="1"/>
        <end position="14"/>
    </location>
</feature>
<keyword evidence="17" id="KW-1185">Reference proteome</keyword>
<feature type="region of interest" description="Disordered" evidence="14">
    <location>
        <begin position="1151"/>
        <end position="1196"/>
    </location>
</feature>
<keyword evidence="9 10" id="KW-0539">Nucleus</keyword>
<feature type="region of interest" description="Disordered" evidence="14">
    <location>
        <begin position="404"/>
        <end position="439"/>
    </location>
</feature>
<dbReference type="PROSITE" id="PS51042">
    <property type="entry name" value="CUT"/>
    <property type="match status" value="3"/>
</dbReference>
<feature type="domain" description="CUT" evidence="16">
    <location>
        <begin position="663"/>
        <end position="751"/>
    </location>
</feature>
<dbReference type="InterPro" id="IPR001356">
    <property type="entry name" value="HD"/>
</dbReference>
<evidence type="ECO:0000256" key="14">
    <source>
        <dbReference type="SAM" id="MobiDB-lite"/>
    </source>
</evidence>
<dbReference type="WBParaSite" id="scaffold11633_cov353.g15762">
    <property type="protein sequence ID" value="scaffold11633_cov353.g15762"/>
    <property type="gene ID" value="scaffold11633_cov353.g15762"/>
</dbReference>
<feature type="domain" description="CUT" evidence="16">
    <location>
        <begin position="458"/>
        <end position="548"/>
    </location>
</feature>
<comment type="subcellular location">
    <subcellularLocation>
        <location evidence="1 10 11">Nucleus</location>
    </subcellularLocation>
</comment>
<dbReference type="InterPro" id="IPR003350">
    <property type="entry name" value="CUT_dom"/>
</dbReference>
<protein>
    <recommendedName>
        <fullName evidence="12">Homeobox protein cut-like</fullName>
    </recommendedName>
</protein>
<feature type="compositionally biased region" description="Polar residues" evidence="14">
    <location>
        <begin position="375"/>
        <end position="388"/>
    </location>
</feature>
<organism evidence="17 18">
    <name type="scientific">Meloidogyne javanica</name>
    <name type="common">Root-knot nematode worm</name>
    <dbReference type="NCBI Taxonomy" id="6303"/>
    <lineage>
        <taxon>Eukaryota</taxon>
        <taxon>Metazoa</taxon>
        <taxon>Ecdysozoa</taxon>
        <taxon>Nematoda</taxon>
        <taxon>Chromadorea</taxon>
        <taxon>Rhabditida</taxon>
        <taxon>Tylenchina</taxon>
        <taxon>Tylenchomorpha</taxon>
        <taxon>Tylenchoidea</taxon>
        <taxon>Meloidogynidae</taxon>
        <taxon>Meloidogyninae</taxon>
        <taxon>Meloidogyne</taxon>
        <taxon>Meloidogyne incognita group</taxon>
    </lineage>
</organism>
<dbReference type="InterPro" id="IPR010982">
    <property type="entry name" value="Lambda_DNA-bd_dom_sf"/>
</dbReference>
<evidence type="ECO:0000256" key="12">
    <source>
        <dbReference type="RuleBase" id="RU361129"/>
    </source>
</evidence>
<dbReference type="AlphaFoldDB" id="A0A915LJJ1"/>
<evidence type="ECO:0000256" key="6">
    <source>
        <dbReference type="ARBA" id="ARBA00023125"/>
    </source>
</evidence>
<evidence type="ECO:0000256" key="10">
    <source>
        <dbReference type="PROSITE-ProRule" id="PRU00108"/>
    </source>
</evidence>
<evidence type="ECO:0000313" key="17">
    <source>
        <dbReference type="Proteomes" id="UP000887561"/>
    </source>
</evidence>
<keyword evidence="4 12" id="KW-0805">Transcription regulation</keyword>
<feature type="compositionally biased region" description="Basic and acidic residues" evidence="14">
    <location>
        <begin position="635"/>
        <end position="647"/>
    </location>
</feature>
<feature type="compositionally biased region" description="Polar residues" evidence="14">
    <location>
        <begin position="746"/>
        <end position="757"/>
    </location>
</feature>
<feature type="DNA-binding region" description="Homeobox" evidence="10">
    <location>
        <begin position="1010"/>
        <end position="1069"/>
    </location>
</feature>
<reference evidence="18" key="1">
    <citation type="submission" date="2022-11" db="UniProtKB">
        <authorList>
            <consortium name="WormBaseParasite"/>
        </authorList>
    </citation>
    <scope>IDENTIFICATION</scope>
</reference>
<feature type="region of interest" description="Disordered" evidence="14">
    <location>
        <begin position="330"/>
        <end position="388"/>
    </location>
</feature>
<dbReference type="GO" id="GO:0030154">
    <property type="term" value="P:cell differentiation"/>
    <property type="evidence" value="ECO:0007669"/>
    <property type="project" value="UniProtKB-ARBA"/>
</dbReference>
<evidence type="ECO:0000256" key="8">
    <source>
        <dbReference type="ARBA" id="ARBA00023163"/>
    </source>
</evidence>
<feature type="compositionally biased region" description="Acidic residues" evidence="14">
    <location>
        <begin position="806"/>
        <end position="823"/>
    </location>
</feature>
<feature type="compositionally biased region" description="Low complexity" evidence="14">
    <location>
        <begin position="336"/>
        <end position="348"/>
    </location>
</feature>
<dbReference type="Proteomes" id="UP000887561">
    <property type="component" value="Unplaced"/>
</dbReference>
<feature type="compositionally biased region" description="Basic and acidic residues" evidence="14">
    <location>
        <begin position="761"/>
        <end position="772"/>
    </location>
</feature>
<feature type="compositionally biased region" description="Polar residues" evidence="14">
    <location>
        <begin position="833"/>
        <end position="842"/>
    </location>
</feature>
<feature type="compositionally biased region" description="Polar residues" evidence="14">
    <location>
        <begin position="38"/>
        <end position="47"/>
    </location>
</feature>
<feature type="coiled-coil region" evidence="13">
    <location>
        <begin position="72"/>
        <end position="138"/>
    </location>
</feature>
<evidence type="ECO:0000256" key="3">
    <source>
        <dbReference type="ARBA" id="ARBA00022737"/>
    </source>
</evidence>
<keyword evidence="6 10" id="KW-0238">DNA-binding</keyword>
<dbReference type="PROSITE" id="PS00027">
    <property type="entry name" value="HOMEOBOX_1"/>
    <property type="match status" value="1"/>
</dbReference>
<evidence type="ECO:0000259" key="15">
    <source>
        <dbReference type="PROSITE" id="PS50071"/>
    </source>
</evidence>
<dbReference type="PANTHER" id="PTHR14043">
    <property type="entry name" value="CCAAT DISPLACEMENT PROTEIN-RELATED"/>
    <property type="match status" value="1"/>
</dbReference>
<dbReference type="PROSITE" id="PS50071">
    <property type="entry name" value="HOMEOBOX_2"/>
    <property type="match status" value="1"/>
</dbReference>
<name>A0A915LJJ1_MELJA</name>
<dbReference type="GO" id="GO:0000977">
    <property type="term" value="F:RNA polymerase II transcription regulatory region sequence-specific DNA binding"/>
    <property type="evidence" value="ECO:0007669"/>
    <property type="project" value="TreeGrafter"/>
</dbReference>
<feature type="domain" description="Homeobox" evidence="15">
    <location>
        <begin position="1008"/>
        <end position="1068"/>
    </location>
</feature>
<evidence type="ECO:0000313" key="18">
    <source>
        <dbReference type="WBParaSite" id="scaffold11633_cov353.g15762"/>
    </source>
</evidence>
<sequence length="1215" mass="136536">MVKTSEPSTTTLLDNNGDPRSHQASDDDASNANDFNKKSQNGGNTSLFDLPGSSINSTTNTSTSTSSGHLTVEKYILQLQQKDERIRTLKDENKRLRSTLLSKTSDFQIRVDELVTELERQAEIVKKLQNELAICRRSAANNTYNESASRDPVSKKLSASGSFISHNPSFVSPKSTNTSPYKNIRTNDLQTDDILAKLQSFNERNGVVDVQKQQQQIILETENQQQQQQQNLIPIEQLCKMISENPATLLPAAALIFGSASITTTTQQPEFSAEEGGETFCLKEENEYEDDKVEEEQNNFEGQDEQQQTQDAAEAAANLISFLMESTNNSNNLADSTPTSSFASTSTFHNDSSIPQQNFSSHRRSKSRRNSTNSALTETPSQRQLQQSLDFEEVMQRVIGEAMNGGSSKKSINPSNHLSKNNVGAKSNGNTPHTSTVKPFTPEEQKLANEIESRIDANILKIENCHLNTTELALQCTRVMREYGIGQRLFARTVMCKVSQSQGSLSELLSKPRPWNKLTDKGRDSFRRIYGWISDDIVIDLLCQLNHRKGACPDKVIHPDPQTFIASPESNLDGETTTAIFEPPTVDKKVSLRQVTPIQPPNNSILRDIKTEIMPFSPDYLQYKNNSKNLKMEATRRPKDTLSDHQQRPSKSLSPSRNFFDPPFAPTQAQIDKYSSFQLDIEDIARRMREFMSKNAISQSQIGDNGSVSDLLGRPKPWNILTSKGREPYVRMYLFLEQQQKRSENQGENGRIEQNFNDDLDSQKSLDLRLEDTTEDSSSTKGECGEENELNEEEEEEGCSTKLQIIEEEEREENDEEKNEDNEENRGEKVKRTTSCTSSSDDQPAAKRLKRNTNETSVTLAENNSLDQIDTADVARRIRECLARSGISQRAFAEHLLKMTSGGFSDLLTKARPWVMLGWKHRQAYQIMVEFLADPDAVERLRDDERHRCEMNNALNALRAIAANTSANKRKLSTPTSINNNINSLIKSTTTATTNPLNASAPPSAAKRLPRFQRTIITDRQKEALIFIYIHEQRPNSKLIEQLAAKVGLQPRTVNNWFHNHRTRNKEKQVKTDGGEEEIITTIKTSHSTTPTPAQVLSRALNATDTKTTKWFRELAELLHVNNENITATTTNNNQDLSNYYYLSNIIKNDTKNEGSSPPPNKILKEEPEQTTGNNDVNSSPVSSPSASTNINKTGNSLLDRAIARMHNRIKTESV</sequence>
<dbReference type="InterPro" id="IPR017970">
    <property type="entry name" value="Homeobox_CS"/>
</dbReference>
<keyword evidence="5 13" id="KW-0175">Coiled coil</keyword>
<keyword evidence="8 12" id="KW-0804">Transcription</keyword>
<feature type="compositionally biased region" description="Low complexity" evidence="14">
    <location>
        <begin position="53"/>
        <end position="67"/>
    </location>
</feature>
<dbReference type="SMART" id="SM00389">
    <property type="entry name" value="HOX"/>
    <property type="match status" value="1"/>
</dbReference>
<feature type="region of interest" description="Disordered" evidence="14">
    <location>
        <begin position="635"/>
        <end position="660"/>
    </location>
</feature>
<evidence type="ECO:0000256" key="7">
    <source>
        <dbReference type="ARBA" id="ARBA00023155"/>
    </source>
</evidence>
<dbReference type="InterPro" id="IPR009057">
    <property type="entry name" value="Homeodomain-like_sf"/>
</dbReference>
<evidence type="ECO:0000256" key="1">
    <source>
        <dbReference type="ARBA" id="ARBA00004123"/>
    </source>
</evidence>
<accession>A0A915LJJ1</accession>
<feature type="compositionally biased region" description="Acidic residues" evidence="14">
    <location>
        <begin position="785"/>
        <end position="798"/>
    </location>
</feature>
<dbReference type="Pfam" id="PF00046">
    <property type="entry name" value="Homeodomain"/>
    <property type="match status" value="1"/>
</dbReference>
<dbReference type="Gene3D" id="1.10.10.60">
    <property type="entry name" value="Homeodomain-like"/>
    <property type="match status" value="1"/>
</dbReference>
<evidence type="ECO:0000256" key="11">
    <source>
        <dbReference type="RuleBase" id="RU000682"/>
    </source>
</evidence>
<evidence type="ECO:0000259" key="16">
    <source>
        <dbReference type="PROSITE" id="PS51042"/>
    </source>
</evidence>
<feature type="compositionally biased region" description="Low complexity" evidence="14">
    <location>
        <begin position="1174"/>
        <end position="1190"/>
    </location>
</feature>
<keyword evidence="7 10" id="KW-0371">Homeobox</keyword>
<feature type="region of interest" description="Disordered" evidence="14">
    <location>
        <begin position="741"/>
        <end position="859"/>
    </location>
</feature>
<feature type="domain" description="CUT" evidence="16">
    <location>
        <begin position="860"/>
        <end position="947"/>
    </location>
</feature>
<dbReference type="SUPFAM" id="SSF46689">
    <property type="entry name" value="Homeodomain-like"/>
    <property type="match status" value="1"/>
</dbReference>
<comment type="similarity">
    <text evidence="2 12">Belongs to the CUT homeobox family.</text>
</comment>
<evidence type="ECO:0000256" key="9">
    <source>
        <dbReference type="ARBA" id="ARBA00023242"/>
    </source>
</evidence>
<dbReference type="Pfam" id="PF02376">
    <property type="entry name" value="CUT"/>
    <property type="match status" value="3"/>
</dbReference>
<dbReference type="PANTHER" id="PTHR14043:SF2">
    <property type="entry name" value="HOMEOBOX PROTEIN CUT"/>
    <property type="match status" value="1"/>
</dbReference>
<dbReference type="SMART" id="SM01109">
    <property type="entry name" value="CUT"/>
    <property type="match status" value="3"/>
</dbReference>
<dbReference type="CDD" id="cd00086">
    <property type="entry name" value="homeodomain"/>
    <property type="match status" value="1"/>
</dbReference>
<evidence type="ECO:0000256" key="2">
    <source>
        <dbReference type="ARBA" id="ARBA00008190"/>
    </source>
</evidence>
<feature type="region of interest" description="Disordered" evidence="14">
    <location>
        <begin position="287"/>
        <end position="311"/>
    </location>
</feature>
<proteinExistence type="inferred from homology"/>
<dbReference type="Gene3D" id="1.10.260.40">
    <property type="entry name" value="lambda repressor-like DNA-binding domains"/>
    <property type="match status" value="3"/>
</dbReference>
<dbReference type="GO" id="GO:0005634">
    <property type="term" value="C:nucleus"/>
    <property type="evidence" value="ECO:0007669"/>
    <property type="project" value="UniProtKB-SubCell"/>
</dbReference>
<keyword evidence="3" id="KW-0677">Repeat</keyword>
<feature type="region of interest" description="Disordered" evidence="14">
    <location>
        <begin position="1"/>
        <end position="68"/>
    </location>
</feature>
<dbReference type="SUPFAM" id="SSF47413">
    <property type="entry name" value="lambda repressor-like DNA-binding domains"/>
    <property type="match status" value="3"/>
</dbReference>
<evidence type="ECO:0000256" key="13">
    <source>
        <dbReference type="SAM" id="Coils"/>
    </source>
</evidence>
<dbReference type="GO" id="GO:0000981">
    <property type="term" value="F:DNA-binding transcription factor activity, RNA polymerase II-specific"/>
    <property type="evidence" value="ECO:0007669"/>
    <property type="project" value="InterPro"/>
</dbReference>
<evidence type="ECO:0000256" key="4">
    <source>
        <dbReference type="ARBA" id="ARBA00023015"/>
    </source>
</evidence>